<dbReference type="Gene3D" id="3.40.395.10">
    <property type="entry name" value="Adenoviral Proteinase, Chain A"/>
    <property type="match status" value="1"/>
</dbReference>
<dbReference type="Proteomes" id="UP000076078">
    <property type="component" value="Unassembled WGS sequence"/>
</dbReference>
<dbReference type="InterPro" id="IPR038765">
    <property type="entry name" value="Papain-like_cys_pep_sf"/>
</dbReference>
<evidence type="ECO:0000256" key="5">
    <source>
        <dbReference type="SAM" id="SignalP"/>
    </source>
</evidence>
<organism evidence="7 8">
    <name type="scientific">Tieghemostelium lacteum</name>
    <name type="common">Slime mold</name>
    <name type="synonym">Dictyostelium lacteum</name>
    <dbReference type="NCBI Taxonomy" id="361077"/>
    <lineage>
        <taxon>Eukaryota</taxon>
        <taxon>Amoebozoa</taxon>
        <taxon>Evosea</taxon>
        <taxon>Eumycetozoa</taxon>
        <taxon>Dictyostelia</taxon>
        <taxon>Dictyosteliales</taxon>
        <taxon>Raperosteliaceae</taxon>
        <taxon>Tieghemostelium</taxon>
    </lineage>
</organism>
<dbReference type="GO" id="GO:0006508">
    <property type="term" value="P:proteolysis"/>
    <property type="evidence" value="ECO:0007669"/>
    <property type="project" value="UniProtKB-KW"/>
</dbReference>
<comment type="similarity">
    <text evidence="1">Belongs to the peptidase C48 family.</text>
</comment>
<dbReference type="InParanoid" id="A0A152A987"/>
<dbReference type="InterPro" id="IPR003653">
    <property type="entry name" value="Peptidase_C48_C"/>
</dbReference>
<sequence>MQMFLDLVIILFHILNYFRNNNGEKKYEIPNNTIQQQQQQETSTTTKTSNTTLNGKQNPQPPLSLELEKEILEFWVLWYDSDDESDDEEVSVENRPELFFDSLVSNTRIYKRGSGCYGLFDDSDVSDDEDENNNNNINLIKTPQPIKRGVDMSCVDNNNSNNNKKQSLKTIKIKDCEEDAMEEAEAVIYSDEMIMEAISILGGRQWVSSEILSLFCLNFGNVKGRADHCYIPEEFFHMDVRNKSPVESVGKTTLKMIKSNSLCFFAINDNNEHWLGMLLNKEAKRLTILDPLQSNCYTRWANELLEYLKSLNVLESLDGYTIALDKSFKRQEDGFNCGIYLCNFIYCIFQDRMNMGFHKQSQVEMFRSLMKKSFELLLDNKPTNFNWTGDVDSQSSKIITPTNTASKVLPHVTIISFRGQRKSLVKSHLNEMMVGKTPVKGLKRKESLVYGTRRTHAAMMKLVA</sequence>
<evidence type="ECO:0000256" key="3">
    <source>
        <dbReference type="ARBA" id="ARBA00022801"/>
    </source>
</evidence>
<accession>A0A152A987</accession>
<keyword evidence="2" id="KW-0645">Protease</keyword>
<keyword evidence="8" id="KW-1185">Reference proteome</keyword>
<gene>
    <name evidence="7" type="ORF">DLAC_00257</name>
</gene>
<dbReference type="GO" id="GO:0008234">
    <property type="term" value="F:cysteine-type peptidase activity"/>
    <property type="evidence" value="ECO:0007669"/>
    <property type="project" value="InterPro"/>
</dbReference>
<dbReference type="OrthoDB" id="1939479at2759"/>
<proteinExistence type="inferred from homology"/>
<protein>
    <recommendedName>
        <fullName evidence="6">Ubiquitin-like protease family profile domain-containing protein</fullName>
    </recommendedName>
</protein>
<comment type="caution">
    <text evidence="7">The sequence shown here is derived from an EMBL/GenBank/DDBJ whole genome shotgun (WGS) entry which is preliminary data.</text>
</comment>
<dbReference type="AlphaFoldDB" id="A0A152A987"/>
<evidence type="ECO:0000259" key="6">
    <source>
        <dbReference type="PROSITE" id="PS50600"/>
    </source>
</evidence>
<evidence type="ECO:0000256" key="4">
    <source>
        <dbReference type="SAM" id="MobiDB-lite"/>
    </source>
</evidence>
<dbReference type="Pfam" id="PF02902">
    <property type="entry name" value="Peptidase_C48"/>
    <property type="match status" value="1"/>
</dbReference>
<evidence type="ECO:0000256" key="2">
    <source>
        <dbReference type="ARBA" id="ARBA00022670"/>
    </source>
</evidence>
<feature type="signal peptide" evidence="5">
    <location>
        <begin position="1"/>
        <end position="23"/>
    </location>
</feature>
<dbReference type="PROSITE" id="PS50600">
    <property type="entry name" value="ULP_PROTEASE"/>
    <property type="match status" value="1"/>
</dbReference>
<dbReference type="EMBL" id="LODT01000001">
    <property type="protein sequence ID" value="KYR02792.1"/>
    <property type="molecule type" value="Genomic_DNA"/>
</dbReference>
<feature type="chain" id="PRO_5007593785" description="Ubiquitin-like protease family profile domain-containing protein" evidence="5">
    <location>
        <begin position="24"/>
        <end position="464"/>
    </location>
</feature>
<feature type="compositionally biased region" description="Low complexity" evidence="4">
    <location>
        <begin position="33"/>
        <end position="52"/>
    </location>
</feature>
<feature type="region of interest" description="Disordered" evidence="4">
    <location>
        <begin position="33"/>
        <end position="62"/>
    </location>
</feature>
<evidence type="ECO:0000313" key="8">
    <source>
        <dbReference type="Proteomes" id="UP000076078"/>
    </source>
</evidence>
<name>A0A152A987_TIELA</name>
<evidence type="ECO:0000313" key="7">
    <source>
        <dbReference type="EMBL" id="KYR02792.1"/>
    </source>
</evidence>
<dbReference type="SUPFAM" id="SSF54001">
    <property type="entry name" value="Cysteine proteinases"/>
    <property type="match status" value="1"/>
</dbReference>
<feature type="domain" description="Ubiquitin-like protease family profile" evidence="6">
    <location>
        <begin position="171"/>
        <end position="348"/>
    </location>
</feature>
<keyword evidence="5" id="KW-0732">Signal</keyword>
<reference evidence="7 8" key="1">
    <citation type="submission" date="2015-12" db="EMBL/GenBank/DDBJ databases">
        <title>Dictyostelia acquired genes for synthesis and detection of signals that induce cell-type specialization by lateral gene transfer from prokaryotes.</title>
        <authorList>
            <person name="Gloeckner G."/>
            <person name="Schaap P."/>
        </authorList>
    </citation>
    <scope>NUCLEOTIDE SEQUENCE [LARGE SCALE GENOMIC DNA]</scope>
    <source>
        <strain evidence="7 8">TK</strain>
    </source>
</reference>
<keyword evidence="3" id="KW-0378">Hydrolase</keyword>
<evidence type="ECO:0000256" key="1">
    <source>
        <dbReference type="ARBA" id="ARBA00005234"/>
    </source>
</evidence>